<name>A0A9P7QQA9_9PEZI</name>
<evidence type="ECO:0000313" key="2">
    <source>
        <dbReference type="Proteomes" id="UP000699042"/>
    </source>
</evidence>
<reference evidence="1" key="1">
    <citation type="submission" date="2021-05" db="EMBL/GenBank/DDBJ databases">
        <title>Comparative genomics of three Colletotrichum scovillei strains and genetic complementation revealed genes involved fungal growth and virulence on chili pepper.</title>
        <authorList>
            <person name="Hsieh D.-K."/>
            <person name="Chuang S.-C."/>
            <person name="Chen C.-Y."/>
            <person name="Chao Y.-T."/>
            <person name="Lu M.-Y.J."/>
            <person name="Lee M.-H."/>
            <person name="Shih M.-C."/>
        </authorList>
    </citation>
    <scope>NUCLEOTIDE SEQUENCE</scope>
    <source>
        <strain evidence="1">Coll-153</strain>
    </source>
</reference>
<organism evidence="1 2">
    <name type="scientific">Colletotrichum scovillei</name>
    <dbReference type="NCBI Taxonomy" id="1209932"/>
    <lineage>
        <taxon>Eukaryota</taxon>
        <taxon>Fungi</taxon>
        <taxon>Dikarya</taxon>
        <taxon>Ascomycota</taxon>
        <taxon>Pezizomycotina</taxon>
        <taxon>Sordariomycetes</taxon>
        <taxon>Hypocreomycetidae</taxon>
        <taxon>Glomerellales</taxon>
        <taxon>Glomerellaceae</taxon>
        <taxon>Colletotrichum</taxon>
        <taxon>Colletotrichum acutatum species complex</taxon>
    </lineage>
</organism>
<keyword evidence="2" id="KW-1185">Reference proteome</keyword>
<dbReference type="EMBL" id="JAESDN010000021">
    <property type="protein sequence ID" value="KAG7040622.1"/>
    <property type="molecule type" value="Genomic_DNA"/>
</dbReference>
<evidence type="ECO:0000313" key="1">
    <source>
        <dbReference type="EMBL" id="KAG7040622.1"/>
    </source>
</evidence>
<sequence length="100" mass="11466">MNKTSPTKYHKLDQMMSVGDMYYNAPNEVRMSCIKALTIIMTKVNLNGQDALLQTEEKHKKVKAYSNRAKNSRLLESFMTEVHCIGREKDGSSQFGDFWG</sequence>
<dbReference type="Proteomes" id="UP000699042">
    <property type="component" value="Unassembled WGS sequence"/>
</dbReference>
<gene>
    <name evidence="1" type="ORF">JMJ77_013619</name>
</gene>
<protein>
    <submittedName>
        <fullName evidence="1">Uncharacterized protein</fullName>
    </submittedName>
</protein>
<accession>A0A9P7QQA9</accession>
<dbReference type="AlphaFoldDB" id="A0A9P7QQA9"/>
<comment type="caution">
    <text evidence="1">The sequence shown here is derived from an EMBL/GenBank/DDBJ whole genome shotgun (WGS) entry which is preliminary data.</text>
</comment>
<proteinExistence type="predicted"/>